<comment type="caution">
    <text evidence="1">The sequence shown here is derived from an EMBL/GenBank/DDBJ whole genome shotgun (WGS) entry which is preliminary data.</text>
</comment>
<dbReference type="Gene3D" id="3.50.50.60">
    <property type="entry name" value="FAD/NAD(P)-binding domain"/>
    <property type="match status" value="1"/>
</dbReference>
<dbReference type="SUPFAM" id="SSF51905">
    <property type="entry name" value="FAD/NAD(P)-binding domain"/>
    <property type="match status" value="1"/>
</dbReference>
<accession>A0A246FGK8</accession>
<proteinExistence type="predicted"/>
<evidence type="ECO:0000313" key="2">
    <source>
        <dbReference type="Proteomes" id="UP000197277"/>
    </source>
</evidence>
<dbReference type="EMBL" id="NIRR01000050">
    <property type="protein sequence ID" value="OWP61659.1"/>
    <property type="molecule type" value="Genomic_DNA"/>
</dbReference>
<dbReference type="PANTHER" id="PTHR39757:SF5">
    <property type="entry name" value="OS02G0190600 PROTEIN"/>
    <property type="match status" value="1"/>
</dbReference>
<dbReference type="AlphaFoldDB" id="A0A246FGK8"/>
<dbReference type="InterPro" id="IPR036188">
    <property type="entry name" value="FAD/NAD-bd_sf"/>
</dbReference>
<gene>
    <name evidence="1" type="ORF">CDA63_18380</name>
</gene>
<dbReference type="OrthoDB" id="24355at2"/>
<evidence type="ECO:0000313" key="1">
    <source>
        <dbReference type="EMBL" id="OWP61659.1"/>
    </source>
</evidence>
<protein>
    <submittedName>
        <fullName evidence="1">Lycopene cyclase</fullName>
    </submittedName>
</protein>
<sequence length="395" mass="45143">MPPDDAYACDYLIIGGGAAGLSLAYHLAQEPRLADKRVVVVEPESVKANDRTWRYWATGSTPFEAVEAHRWAKLVLRTPTYEHVFGLGPYRYRMVRAQDFYTHVHQVLAARPAQFTCLSGRVVALTEVPGGVCARLADGQSLRVRYAFDSRLPALVREPTRYRYLEQHFRGWEVETDHDAFDPDTVQFMDFRVPQRGQARFVYTLPFSKRRALVEFTVFSPQRLPVEEYETELRRYLAAQLAGQPYRIVAEEGGSIPMTDHPLPARASAHVLNLGTRAGRAKPSTGYTFARIQRHSARLVQALATTGYPPVDATGDRWQFRLFDTLLLDVIQRHGDQLGGIFADLFHRNAVPRLFAFLDEQTSWRENYYIMRSVTPWPFLQALGRVLWSRTGKRP</sequence>
<dbReference type="RefSeq" id="WP_088465917.1">
    <property type="nucleotide sequence ID" value="NZ_NIRR01000050.1"/>
</dbReference>
<dbReference type="Proteomes" id="UP000197277">
    <property type="component" value="Unassembled WGS sequence"/>
</dbReference>
<dbReference type="Pfam" id="PF05834">
    <property type="entry name" value="Lycopene_cycl"/>
    <property type="match status" value="1"/>
</dbReference>
<name>A0A246FGK8_9BACT</name>
<keyword evidence="2" id="KW-1185">Reference proteome</keyword>
<reference evidence="1 2" key="1">
    <citation type="submission" date="2017-06" db="EMBL/GenBank/DDBJ databases">
        <title>Hymenobacter amundsenii sp. nov. isolated from regoliths in Antarctica.</title>
        <authorList>
            <person name="Sedlacek I."/>
            <person name="Kralova S."/>
            <person name="Pantucek R."/>
            <person name="Svec P."/>
            <person name="Holochova P."/>
            <person name="Stankova E."/>
            <person name="Vrbovska V."/>
            <person name="Busse H.-J."/>
        </authorList>
    </citation>
    <scope>NUCLEOTIDE SEQUENCE [LARGE SCALE GENOMIC DNA]</scope>
    <source>
        <strain evidence="1 2">CCM 8682</strain>
    </source>
</reference>
<dbReference type="PANTHER" id="PTHR39757">
    <property type="match status" value="1"/>
</dbReference>
<organism evidence="1 2">
    <name type="scientific">Hymenobacter amundsenii</name>
    <dbReference type="NCBI Taxonomy" id="2006685"/>
    <lineage>
        <taxon>Bacteria</taxon>
        <taxon>Pseudomonadati</taxon>
        <taxon>Bacteroidota</taxon>
        <taxon>Cytophagia</taxon>
        <taxon>Cytophagales</taxon>
        <taxon>Hymenobacteraceae</taxon>
        <taxon>Hymenobacter</taxon>
    </lineage>
</organism>